<protein>
    <submittedName>
        <fullName evidence="1">Uncharacterized protein</fullName>
    </submittedName>
</protein>
<reference evidence="1" key="1">
    <citation type="submission" date="2014-11" db="EMBL/GenBank/DDBJ databases">
        <authorList>
            <person name="Amaro Gonzalez C."/>
        </authorList>
    </citation>
    <scope>NUCLEOTIDE SEQUENCE</scope>
</reference>
<proteinExistence type="predicted"/>
<name>A0A0E9VIF1_ANGAN</name>
<accession>A0A0E9VIF1</accession>
<dbReference type="AlphaFoldDB" id="A0A0E9VIF1"/>
<organism evidence="1">
    <name type="scientific">Anguilla anguilla</name>
    <name type="common">European freshwater eel</name>
    <name type="synonym">Muraena anguilla</name>
    <dbReference type="NCBI Taxonomy" id="7936"/>
    <lineage>
        <taxon>Eukaryota</taxon>
        <taxon>Metazoa</taxon>
        <taxon>Chordata</taxon>
        <taxon>Craniata</taxon>
        <taxon>Vertebrata</taxon>
        <taxon>Euteleostomi</taxon>
        <taxon>Actinopterygii</taxon>
        <taxon>Neopterygii</taxon>
        <taxon>Teleostei</taxon>
        <taxon>Anguilliformes</taxon>
        <taxon>Anguillidae</taxon>
        <taxon>Anguilla</taxon>
    </lineage>
</organism>
<sequence length="50" mass="5747">MEGRSQLNWCLGAVKQLFRTGTGPERSEVEQYRMLQLPRLDIRLQSVVGV</sequence>
<evidence type="ECO:0000313" key="1">
    <source>
        <dbReference type="EMBL" id="JAH77837.1"/>
    </source>
</evidence>
<reference evidence="1" key="2">
    <citation type="journal article" date="2015" name="Fish Shellfish Immunol.">
        <title>Early steps in the European eel (Anguilla anguilla)-Vibrio vulnificus interaction in the gills: Role of the RtxA13 toxin.</title>
        <authorList>
            <person name="Callol A."/>
            <person name="Pajuelo D."/>
            <person name="Ebbesson L."/>
            <person name="Teles M."/>
            <person name="MacKenzie S."/>
            <person name="Amaro C."/>
        </authorList>
    </citation>
    <scope>NUCLEOTIDE SEQUENCE</scope>
</reference>
<dbReference type="EMBL" id="GBXM01030740">
    <property type="protein sequence ID" value="JAH77837.1"/>
    <property type="molecule type" value="Transcribed_RNA"/>
</dbReference>